<accession>A0A2Z3H574</accession>
<reference evidence="3 4" key="1">
    <citation type="submission" date="2018-01" db="EMBL/GenBank/DDBJ databases">
        <title>G. obscuriglobus.</title>
        <authorList>
            <person name="Franke J."/>
            <person name="Blomberg W."/>
            <person name="Selmecki A."/>
        </authorList>
    </citation>
    <scope>NUCLEOTIDE SEQUENCE [LARGE SCALE GENOMIC DNA]</scope>
    <source>
        <strain evidence="3 4">DSM 5831</strain>
    </source>
</reference>
<dbReference type="PANTHER" id="PTHR33498">
    <property type="entry name" value="TRANSPOSASE FOR INSERTION SEQUENCE ELEMENT IS1557"/>
    <property type="match status" value="1"/>
</dbReference>
<dbReference type="AlphaFoldDB" id="A0A2Z3H574"/>
<evidence type="ECO:0000313" key="4">
    <source>
        <dbReference type="Proteomes" id="UP000245802"/>
    </source>
</evidence>
<feature type="domain" description="Transposase IS204/IS1001/IS1096/IS1165 DDE" evidence="2">
    <location>
        <begin position="80"/>
        <end position="310"/>
    </location>
</feature>
<feature type="compositionally biased region" description="Basic and acidic residues" evidence="1">
    <location>
        <begin position="63"/>
        <end position="76"/>
    </location>
</feature>
<organism evidence="3 4">
    <name type="scientific">Gemmata obscuriglobus</name>
    <dbReference type="NCBI Taxonomy" id="114"/>
    <lineage>
        <taxon>Bacteria</taxon>
        <taxon>Pseudomonadati</taxon>
        <taxon>Planctomycetota</taxon>
        <taxon>Planctomycetia</taxon>
        <taxon>Gemmatales</taxon>
        <taxon>Gemmataceae</taxon>
        <taxon>Gemmata</taxon>
    </lineage>
</organism>
<name>A0A2Z3H574_9BACT</name>
<dbReference type="KEGG" id="gog:C1280_18795"/>
<dbReference type="InterPro" id="IPR002560">
    <property type="entry name" value="Transposase_DDE"/>
</dbReference>
<dbReference type="Proteomes" id="UP000245802">
    <property type="component" value="Chromosome"/>
</dbReference>
<sequence length="321" mass="36490">MFYPDHRVLGRRGTRHGAVTGACRRVDPPQRRVQRGPVLRGCGEDVGGLILRLRGAPATGPRPDADRADPADRDRRAVAQKRHRQFVAVIIDHDHGLNVLENREKATVLAYRKAAKASGLLATVEEVTTDMWDAYVEASREAFGEGVAITIDRFHVMKNFQDGLTAARRELQRGLSAEAKTRLKGSRWWVTNPENLREEDREPFARLRQEFPALGALWDQREGLRAIFEDRTMVTAEQGRKRLEGWMSEVRKLGLSALEKFCKTLTNGMGRIANYFGNRNSNGRTEGFNHGRRAILWRAWGMVNFKKFRLCVLDRFGRAKA</sequence>
<protein>
    <recommendedName>
        <fullName evidence="2">Transposase IS204/IS1001/IS1096/IS1165 DDE domain-containing protein</fullName>
    </recommendedName>
</protein>
<evidence type="ECO:0000259" key="2">
    <source>
        <dbReference type="Pfam" id="PF01610"/>
    </source>
</evidence>
<dbReference type="Pfam" id="PF01610">
    <property type="entry name" value="DDE_Tnp_ISL3"/>
    <property type="match status" value="1"/>
</dbReference>
<keyword evidence="4" id="KW-1185">Reference proteome</keyword>
<dbReference type="PANTHER" id="PTHR33498:SF1">
    <property type="entry name" value="TRANSPOSASE FOR INSERTION SEQUENCE ELEMENT IS1557"/>
    <property type="match status" value="1"/>
</dbReference>
<proteinExistence type="predicted"/>
<evidence type="ECO:0000256" key="1">
    <source>
        <dbReference type="SAM" id="MobiDB-lite"/>
    </source>
</evidence>
<dbReference type="EMBL" id="CP025958">
    <property type="protein sequence ID" value="AWM38827.1"/>
    <property type="molecule type" value="Genomic_DNA"/>
</dbReference>
<feature type="region of interest" description="Disordered" evidence="1">
    <location>
        <begin position="54"/>
        <end position="76"/>
    </location>
</feature>
<gene>
    <name evidence="3" type="ORF">C1280_18795</name>
</gene>
<dbReference type="InterPro" id="IPR047951">
    <property type="entry name" value="Transpos_ISL3"/>
</dbReference>
<evidence type="ECO:0000313" key="3">
    <source>
        <dbReference type="EMBL" id="AWM38827.1"/>
    </source>
</evidence>